<evidence type="ECO:0000256" key="1">
    <source>
        <dbReference type="ARBA" id="ARBA00022529"/>
    </source>
</evidence>
<keyword evidence="3" id="KW-0378">Hydrolase</keyword>
<comment type="similarity">
    <text evidence="3">Belongs to the glycosyl hydrolase 24 family.</text>
</comment>
<organism evidence="5 6">
    <name type="scientific">Haemophilus sputorum</name>
    <dbReference type="NCBI Taxonomy" id="1078480"/>
    <lineage>
        <taxon>Bacteria</taxon>
        <taxon>Pseudomonadati</taxon>
        <taxon>Pseudomonadota</taxon>
        <taxon>Gammaproteobacteria</taxon>
        <taxon>Pasteurellales</taxon>
        <taxon>Pasteurellaceae</taxon>
        <taxon>Haemophilus</taxon>
    </lineage>
</organism>
<dbReference type="EMBL" id="QEPN01000006">
    <property type="protein sequence ID" value="RDE70914.1"/>
    <property type="molecule type" value="Genomic_DNA"/>
</dbReference>
<protein>
    <recommendedName>
        <fullName evidence="3">Lysozyme</fullName>
        <ecNumber evidence="3">3.2.1.17</ecNumber>
    </recommendedName>
</protein>
<name>A0A369YBK4_9PAST</name>
<dbReference type="Proteomes" id="UP000253872">
    <property type="component" value="Unassembled WGS sequence"/>
</dbReference>
<dbReference type="InterPro" id="IPR002196">
    <property type="entry name" value="Glyco_hydro_24"/>
</dbReference>
<evidence type="ECO:0000256" key="2">
    <source>
        <dbReference type="ARBA" id="ARBA00022638"/>
    </source>
</evidence>
<keyword evidence="2 3" id="KW-0081">Bacteriolytic enzyme</keyword>
<dbReference type="InterPro" id="IPR023347">
    <property type="entry name" value="Lysozyme_dom_sf"/>
</dbReference>
<evidence type="ECO:0000256" key="4">
    <source>
        <dbReference type="SAM" id="SignalP"/>
    </source>
</evidence>
<dbReference type="GO" id="GO:0016998">
    <property type="term" value="P:cell wall macromolecule catabolic process"/>
    <property type="evidence" value="ECO:0007669"/>
    <property type="project" value="InterPro"/>
</dbReference>
<accession>A0A369YBK4</accession>
<dbReference type="InterPro" id="IPR021204">
    <property type="entry name" value="Integr_conj_element_PFL4711"/>
</dbReference>
<comment type="caution">
    <text evidence="5">The sequence shown here is derived from an EMBL/GenBank/DDBJ whole genome shotgun (WGS) entry which is preliminary data.</text>
</comment>
<dbReference type="GO" id="GO:0009253">
    <property type="term" value="P:peptidoglycan catabolic process"/>
    <property type="evidence" value="ECO:0007669"/>
    <property type="project" value="InterPro"/>
</dbReference>
<gene>
    <name evidence="5" type="ORF">DPV93_07855</name>
</gene>
<comment type="catalytic activity">
    <reaction evidence="3">
        <text>Hydrolysis of (1-&gt;4)-beta-linkages between N-acetylmuramic acid and N-acetyl-D-glucosamine residues in a peptidoglycan and between N-acetyl-D-glucosamine residues in chitodextrins.</text>
        <dbReference type="EC" id="3.2.1.17"/>
    </reaction>
</comment>
<dbReference type="Gene3D" id="1.10.530.40">
    <property type="match status" value="1"/>
</dbReference>
<keyword evidence="4" id="KW-0732">Signal</keyword>
<evidence type="ECO:0000313" key="5">
    <source>
        <dbReference type="EMBL" id="RDE70914.1"/>
    </source>
</evidence>
<reference evidence="5 6" key="1">
    <citation type="submission" date="2018-05" db="EMBL/GenBank/DDBJ databases">
        <title>Draft Genome Sequences for a Diverse set of 7 Haemophilus Species.</title>
        <authorList>
            <person name="Nichols M."/>
            <person name="Topaz N."/>
            <person name="Wang X."/>
            <person name="Wang X."/>
            <person name="Boxrud D."/>
        </authorList>
    </citation>
    <scope>NUCLEOTIDE SEQUENCE [LARGE SCALE GENOMIC DNA]</scope>
    <source>
        <strain evidence="5 6">C2002001239</strain>
    </source>
</reference>
<dbReference type="RefSeq" id="WP_111403462.1">
    <property type="nucleotide sequence ID" value="NZ_QEPN01000006.1"/>
</dbReference>
<dbReference type="InterPro" id="IPR023346">
    <property type="entry name" value="Lysozyme-like_dom_sf"/>
</dbReference>
<evidence type="ECO:0000256" key="3">
    <source>
        <dbReference type="RuleBase" id="RU003788"/>
    </source>
</evidence>
<dbReference type="GO" id="GO:0031640">
    <property type="term" value="P:killing of cells of another organism"/>
    <property type="evidence" value="ECO:0007669"/>
    <property type="project" value="UniProtKB-KW"/>
</dbReference>
<dbReference type="SUPFAM" id="SSF53955">
    <property type="entry name" value="Lysozyme-like"/>
    <property type="match status" value="1"/>
</dbReference>
<keyword evidence="1 3" id="KW-0929">Antimicrobial</keyword>
<dbReference type="Pfam" id="PF00959">
    <property type="entry name" value="Phage_lysozyme"/>
    <property type="match status" value="1"/>
</dbReference>
<proteinExistence type="inferred from homology"/>
<keyword evidence="3" id="KW-0326">Glycosidase</keyword>
<sequence>MKHNHFTHMKPLFIAVSFALMTNAQAANSKSAFDFNKADSILSDRIYYQIGGGAGYMAPPTRSNNLGIAEFGIGWKANLTCGNFDIKTTVKNQLNGLTEGFKDLYSNVIESATGAVASLPAMIIQRANPQLYDTLTNGLYQGKLDFNQFKTSCEEMSAKLADTTFGKWGQMADLEHLQEVAKSEVDANKAKKSTEENQGRAGKLWIGGQKRGGEKQEPINLVEDVAKAGYNMLNKRRPLENGRIVTANCSGLLCQTWQEPKEMTEWLTNVIGEKKLITCETSSCGNGKGGVKPGVGLTPEIERENIQTLANLQIALNMDTPTPEVLAELSSPSVPITRGLLEALKDEPDVVMLSQRLSSEIAISKVVGKLLLARRAVLTGMKEINVVNNEDAQQELRLILNAIDAEIEQVRLEMDLQKSLTGNSALAILQSKENREERTGTFNVSKDDVDKRVNDLALGKQSNDVEMADADNLAIPRKNIVLPLPEKSNDLSFNPTFNVGSSSNSSSGSGAGSSSGSYSTIGKISGSAIEQATGLLKNFEGFSNKAYWDVNAYRTGYGSDTITKADGTIVKVQKGMIINKEDAERDLARRTREFANVARSHVTPDVWTKLPDNAQAALTSYAYNYGRVTQDIRNAAKVATETGNINILAEAIRKRQTNNNGVNAKRRNQEADYILGK</sequence>
<dbReference type="EC" id="3.2.1.17" evidence="3"/>
<dbReference type="GO" id="GO:0042742">
    <property type="term" value="P:defense response to bacterium"/>
    <property type="evidence" value="ECO:0007669"/>
    <property type="project" value="UniProtKB-KW"/>
</dbReference>
<dbReference type="GO" id="GO:0003796">
    <property type="term" value="F:lysozyme activity"/>
    <property type="evidence" value="ECO:0007669"/>
    <property type="project" value="UniProtKB-EC"/>
</dbReference>
<evidence type="ECO:0000313" key="6">
    <source>
        <dbReference type="Proteomes" id="UP000253872"/>
    </source>
</evidence>
<feature type="signal peptide" evidence="4">
    <location>
        <begin position="1"/>
        <end position="26"/>
    </location>
</feature>
<feature type="chain" id="PRO_5016705593" description="Lysozyme" evidence="4">
    <location>
        <begin position="27"/>
        <end position="677"/>
    </location>
</feature>
<dbReference type="AlphaFoldDB" id="A0A369YBK4"/>
<dbReference type="NCBIfam" id="TIGR03755">
    <property type="entry name" value="conj_TIGR03755"/>
    <property type="match status" value="1"/>
</dbReference>